<reference evidence="2" key="3">
    <citation type="submission" date="2025-09" db="UniProtKB">
        <authorList>
            <consortium name="Ensembl"/>
        </authorList>
    </citation>
    <scope>IDENTIFICATION</scope>
</reference>
<reference evidence="2" key="2">
    <citation type="submission" date="2025-08" db="UniProtKB">
        <authorList>
            <consortium name="Ensembl"/>
        </authorList>
    </citation>
    <scope>IDENTIFICATION</scope>
</reference>
<dbReference type="PANTHER" id="PTHR31743:SF1">
    <property type="entry name" value="SHORT TRANSIENT RECEPTOR POTENTIAL CHANNEL 4-ASSOCIATED PROTEIN"/>
    <property type="match status" value="1"/>
</dbReference>
<proteinExistence type="predicted"/>
<dbReference type="Proteomes" id="UP000472265">
    <property type="component" value="Chromosome 6"/>
</dbReference>
<sequence length="676" mass="77375">IPTLLQKLYESSHPNSDLSHVLSSQLSMEAMSFVTEDRKTAQESTFPNTHTFDLFGGVDLLVEILMRPTLTMQKKKPKMNDDLVKDCLSVLYNCCICTEEVTKSLAGRDDFVLFLFTLMTNKKTFLQTATLIEDILGVKKEMIQLEGIPNLSGLVQSFDQQQLANFCRILSVTISEPDVGNDDKHTLLAKNAQQKRNASPSRAEVNQVTLLNIPGFIERLCKLATRKVSEATGANFLQELEDWYTWLDNALVLDALMQMATEEAEQSSTESSDESSLATSPLRHRLPQSMKIVHEIMYKVEVLYVLCVLLMGRQRNQVHKMLAEFRLIPGLNNLFDKLIWRKYTASNHVVHGQNENCDCSPEISFKIQFLRLLQSFSDHHENKYLLLNSQELNELSAISMKANIPEVEALVNTDRSLVCDGKKGLLTRILTVMKREPPDSLSSPFFKRISQYARAVESFLRGATSYADQMFLLKRGLLEHILFCIIDSGCTSRDVLQSYFDLLGELMKFNIDAFKRFNKYVNTPEKFQTFLTQINSSLVDSNMLVRCIVLSLDRFESQTEDVKVVEVLSECCLLSYMARVENRLIVIYKDSTCLENSSCIPFSYWKETVSVLLGPDRTSPCAIASYIDEPFMDLDRDLLCRGLIDEKHFRLTCLWVYFIRWLLLIGAFWLYSAHFR</sequence>
<organism evidence="2 3">
    <name type="scientific">Sparus aurata</name>
    <name type="common">Gilthead sea bream</name>
    <dbReference type="NCBI Taxonomy" id="8175"/>
    <lineage>
        <taxon>Eukaryota</taxon>
        <taxon>Metazoa</taxon>
        <taxon>Chordata</taxon>
        <taxon>Craniata</taxon>
        <taxon>Vertebrata</taxon>
        <taxon>Euteleostomi</taxon>
        <taxon>Actinopterygii</taxon>
        <taxon>Neopterygii</taxon>
        <taxon>Teleostei</taxon>
        <taxon>Neoteleostei</taxon>
        <taxon>Acanthomorphata</taxon>
        <taxon>Eupercaria</taxon>
        <taxon>Spariformes</taxon>
        <taxon>Sparidae</taxon>
        <taxon>Sparus</taxon>
    </lineage>
</organism>
<keyword evidence="1" id="KW-0472">Membrane</keyword>
<dbReference type="GeneTree" id="ENSGT00390000018330"/>
<keyword evidence="3" id="KW-1185">Reference proteome</keyword>
<protein>
    <submittedName>
        <fullName evidence="2">Transient receptor potential cation channel, subfamily C, member 4 associated protein a</fullName>
    </submittedName>
</protein>
<keyword evidence="1" id="KW-1133">Transmembrane helix</keyword>
<evidence type="ECO:0000313" key="2">
    <source>
        <dbReference type="Ensembl" id="ENSSAUP00010031934.1"/>
    </source>
</evidence>
<dbReference type="PANTHER" id="PTHR31743">
    <property type="entry name" value="TRANSIENT RECEPTOR POTENTIAL CHANNEL 4-ASSOCIATED PROTEIN TCPC4AP"/>
    <property type="match status" value="1"/>
</dbReference>
<dbReference type="Pfam" id="PF12463">
    <property type="entry name" value="DUF3689"/>
    <property type="match status" value="1"/>
</dbReference>
<dbReference type="InterPro" id="IPR022162">
    <property type="entry name" value="TRPC4AP"/>
</dbReference>
<dbReference type="GO" id="GO:0019902">
    <property type="term" value="F:phosphatase binding"/>
    <property type="evidence" value="ECO:0007669"/>
    <property type="project" value="TreeGrafter"/>
</dbReference>
<dbReference type="GO" id="GO:0006511">
    <property type="term" value="P:ubiquitin-dependent protein catabolic process"/>
    <property type="evidence" value="ECO:0007669"/>
    <property type="project" value="InterPro"/>
</dbReference>
<gene>
    <name evidence="2" type="primary">TRPC4AP</name>
    <name evidence="2" type="synonym">trpc4apa</name>
</gene>
<feature type="transmembrane region" description="Helical" evidence="1">
    <location>
        <begin position="651"/>
        <end position="671"/>
    </location>
</feature>
<reference evidence="2" key="1">
    <citation type="submission" date="2021-04" db="EMBL/GenBank/DDBJ databases">
        <authorList>
            <consortium name="Wellcome Sanger Institute Data Sharing"/>
        </authorList>
    </citation>
    <scope>NUCLEOTIDE SEQUENCE [LARGE SCALE GENOMIC DNA]</scope>
</reference>
<evidence type="ECO:0000313" key="3">
    <source>
        <dbReference type="Proteomes" id="UP000472265"/>
    </source>
</evidence>
<accession>A0A671W014</accession>
<keyword evidence="1" id="KW-0812">Transmembrane</keyword>
<name>A0A671W014_SPAAU</name>
<dbReference type="GO" id="GO:0031464">
    <property type="term" value="C:Cul4A-RING E3 ubiquitin ligase complex"/>
    <property type="evidence" value="ECO:0007669"/>
    <property type="project" value="InterPro"/>
</dbReference>
<dbReference type="AlphaFoldDB" id="A0A671W014"/>
<dbReference type="Ensembl" id="ENSSAUT00010033640.1">
    <property type="protein sequence ID" value="ENSSAUP00010031934.1"/>
    <property type="gene ID" value="ENSSAUG00010012056.1"/>
</dbReference>
<evidence type="ECO:0000256" key="1">
    <source>
        <dbReference type="SAM" id="Phobius"/>
    </source>
</evidence>